<evidence type="ECO:0000259" key="1">
    <source>
        <dbReference type="PROSITE" id="PS50022"/>
    </source>
</evidence>
<reference evidence="2" key="1">
    <citation type="submission" date="2023-01" db="EMBL/GenBank/DDBJ databases">
        <title>Genome assembly of the deep-sea coral Lophelia pertusa.</title>
        <authorList>
            <person name="Herrera S."/>
            <person name="Cordes E."/>
        </authorList>
    </citation>
    <scope>NUCLEOTIDE SEQUENCE</scope>
    <source>
        <strain evidence="2">USNM1676648</strain>
        <tissue evidence="2">Polyp</tissue>
    </source>
</reference>
<keyword evidence="3" id="KW-1185">Reference proteome</keyword>
<feature type="domain" description="F5/8 type C" evidence="1">
    <location>
        <begin position="1"/>
        <end position="140"/>
    </location>
</feature>
<proteinExistence type="predicted"/>
<dbReference type="PANTHER" id="PTHR24543">
    <property type="entry name" value="MULTICOPPER OXIDASE-RELATED"/>
    <property type="match status" value="1"/>
</dbReference>
<dbReference type="InterPro" id="IPR000421">
    <property type="entry name" value="FA58C"/>
</dbReference>
<dbReference type="Proteomes" id="UP001163046">
    <property type="component" value="Unassembled WGS sequence"/>
</dbReference>
<dbReference type="Gene3D" id="2.60.120.260">
    <property type="entry name" value="Galactose-binding domain-like"/>
    <property type="match status" value="1"/>
</dbReference>
<sequence>MQSGKIRDNQLTASSHAKHFEAFKARLHGQSCWRSVQNDTGEFLEINFSSQKTYVNGISTQGDPQADNWTQQYYVAYYWGSVWKNLTQAYIEDVKIFQGNWDRTSTIIHPLEQRFYATAVRIYPLKWHGNIALRLELYSC</sequence>
<dbReference type="InterPro" id="IPR008979">
    <property type="entry name" value="Galactose-bd-like_sf"/>
</dbReference>
<dbReference type="SUPFAM" id="SSF49785">
    <property type="entry name" value="Galactose-binding domain-like"/>
    <property type="match status" value="1"/>
</dbReference>
<organism evidence="2 3">
    <name type="scientific">Desmophyllum pertusum</name>
    <dbReference type="NCBI Taxonomy" id="174260"/>
    <lineage>
        <taxon>Eukaryota</taxon>
        <taxon>Metazoa</taxon>
        <taxon>Cnidaria</taxon>
        <taxon>Anthozoa</taxon>
        <taxon>Hexacorallia</taxon>
        <taxon>Scleractinia</taxon>
        <taxon>Caryophylliina</taxon>
        <taxon>Caryophylliidae</taxon>
        <taxon>Desmophyllum</taxon>
    </lineage>
</organism>
<name>A0A9X0A355_9CNID</name>
<dbReference type="EMBL" id="MU825400">
    <property type="protein sequence ID" value="KAJ7392557.1"/>
    <property type="molecule type" value="Genomic_DNA"/>
</dbReference>
<comment type="caution">
    <text evidence="2">The sequence shown here is derived from an EMBL/GenBank/DDBJ whole genome shotgun (WGS) entry which is preliminary data.</text>
</comment>
<evidence type="ECO:0000313" key="2">
    <source>
        <dbReference type="EMBL" id="KAJ7392557.1"/>
    </source>
</evidence>
<dbReference type="AlphaFoldDB" id="A0A9X0A355"/>
<accession>A0A9X0A355</accession>
<evidence type="ECO:0000313" key="3">
    <source>
        <dbReference type="Proteomes" id="UP001163046"/>
    </source>
</evidence>
<gene>
    <name evidence="2" type="ORF">OS493_010203</name>
</gene>
<protein>
    <recommendedName>
        <fullName evidence="1">F5/8 type C domain-containing protein</fullName>
    </recommendedName>
</protein>
<dbReference type="OrthoDB" id="5951109at2759"/>
<dbReference type="PROSITE" id="PS50022">
    <property type="entry name" value="FA58C_3"/>
    <property type="match status" value="1"/>
</dbReference>
<dbReference type="Pfam" id="PF00754">
    <property type="entry name" value="F5_F8_type_C"/>
    <property type="match status" value="1"/>
</dbReference>